<dbReference type="PANTHER" id="PTHR35400">
    <property type="entry name" value="SLR1083 PROTEIN"/>
    <property type="match status" value="1"/>
</dbReference>
<reference evidence="3" key="1">
    <citation type="submission" date="2017-08" db="EMBL/GenBank/DDBJ databases">
        <authorList>
            <person name="Grouzdev D.S."/>
            <person name="Gaisin V.A."/>
            <person name="Rysina M.S."/>
            <person name="Gorlenko V.M."/>
        </authorList>
    </citation>
    <scope>NUCLEOTIDE SEQUENCE [LARGE SCALE GENOMIC DNA]</scope>
    <source>
        <strain evidence="3">Kir15-3F</strain>
    </source>
</reference>
<keyword evidence="3" id="KW-1185">Reference proteome</keyword>
<dbReference type="OrthoDB" id="196625at2"/>
<organism evidence="2 3">
    <name type="scientific">Candidatus Viridilinea mediisalina</name>
    <dbReference type="NCBI Taxonomy" id="2024553"/>
    <lineage>
        <taxon>Bacteria</taxon>
        <taxon>Bacillati</taxon>
        <taxon>Chloroflexota</taxon>
        <taxon>Chloroflexia</taxon>
        <taxon>Chloroflexales</taxon>
        <taxon>Chloroflexineae</taxon>
        <taxon>Oscillochloridaceae</taxon>
        <taxon>Candidatus Viridilinea</taxon>
    </lineage>
</organism>
<dbReference type="Proteomes" id="UP000220527">
    <property type="component" value="Unassembled WGS sequence"/>
</dbReference>
<dbReference type="Gene3D" id="3.90.1570.10">
    <property type="entry name" value="tt1808, chain A"/>
    <property type="match status" value="1"/>
</dbReference>
<comment type="caution">
    <text evidence="2">The sequence shown here is derived from an EMBL/GenBank/DDBJ whole genome shotgun (WGS) entry which is preliminary data.</text>
</comment>
<evidence type="ECO:0000313" key="2">
    <source>
        <dbReference type="EMBL" id="PDW05020.1"/>
    </source>
</evidence>
<dbReference type="InterPro" id="IPR011335">
    <property type="entry name" value="Restrct_endonuc-II-like"/>
</dbReference>
<gene>
    <name evidence="2" type="ORF">CJ255_00055</name>
</gene>
<dbReference type="Pfam" id="PF05685">
    <property type="entry name" value="Uma2"/>
    <property type="match status" value="1"/>
</dbReference>
<accession>A0A2A6RQ64</accession>
<dbReference type="InterPro" id="IPR012296">
    <property type="entry name" value="Nuclease_put_TT1808"/>
</dbReference>
<proteinExistence type="predicted"/>
<name>A0A2A6RQ64_9CHLR</name>
<dbReference type="SUPFAM" id="SSF52980">
    <property type="entry name" value="Restriction endonuclease-like"/>
    <property type="match status" value="1"/>
</dbReference>
<dbReference type="RefSeq" id="WP_097642040.1">
    <property type="nucleotide sequence ID" value="NZ_NQWI01000001.1"/>
</dbReference>
<dbReference type="EMBL" id="NQWI01000001">
    <property type="protein sequence ID" value="PDW05020.1"/>
    <property type="molecule type" value="Genomic_DNA"/>
</dbReference>
<dbReference type="InterPro" id="IPR008538">
    <property type="entry name" value="Uma2"/>
</dbReference>
<dbReference type="AlphaFoldDB" id="A0A2A6RQ64"/>
<feature type="domain" description="Putative restriction endonuclease" evidence="1">
    <location>
        <begin position="13"/>
        <end position="167"/>
    </location>
</feature>
<protein>
    <recommendedName>
        <fullName evidence="1">Putative restriction endonuclease domain-containing protein</fullName>
    </recommendedName>
</protein>
<evidence type="ECO:0000313" key="3">
    <source>
        <dbReference type="Proteomes" id="UP000220527"/>
    </source>
</evidence>
<sequence>MSIAMTRHLFTVQEYARIREAGILTEDDRVELLDGEIYVMSPIGPLHVSIINKLNKILMNQVGDNGIISIQNPIQLSDYSEPQPDITILSPREDFYTSALPTPDDVLLIIEIADSSIDYDRDEKLPRYARAQISEVWIVDVHKSVIEQYTQPLQGEYTQLHKVLLGNIVTATTIANVCIDTTQIFLFAP</sequence>
<dbReference type="PANTHER" id="PTHR35400:SF1">
    <property type="entry name" value="SLR1083 PROTEIN"/>
    <property type="match status" value="1"/>
</dbReference>
<evidence type="ECO:0000259" key="1">
    <source>
        <dbReference type="Pfam" id="PF05685"/>
    </source>
</evidence>
<dbReference type="CDD" id="cd06260">
    <property type="entry name" value="DUF820-like"/>
    <property type="match status" value="1"/>
</dbReference>